<evidence type="ECO:0000313" key="4">
    <source>
        <dbReference type="Proteomes" id="UP000322699"/>
    </source>
</evidence>
<reference evidence="3 4" key="1">
    <citation type="submission" date="2019-08" db="EMBL/GenBank/DDBJ databases">
        <title>Deep-cultivation of Planctomycetes and their phenomic and genomic characterization uncovers novel biology.</title>
        <authorList>
            <person name="Wiegand S."/>
            <person name="Jogler M."/>
            <person name="Boedeker C."/>
            <person name="Pinto D."/>
            <person name="Vollmers J."/>
            <person name="Rivas-Marin E."/>
            <person name="Kohn T."/>
            <person name="Peeters S.H."/>
            <person name="Heuer A."/>
            <person name="Rast P."/>
            <person name="Oberbeckmann S."/>
            <person name="Bunk B."/>
            <person name="Jeske O."/>
            <person name="Meyerdierks A."/>
            <person name="Storesund J.E."/>
            <person name="Kallscheuer N."/>
            <person name="Luecker S."/>
            <person name="Lage O.M."/>
            <person name="Pohl T."/>
            <person name="Merkel B.J."/>
            <person name="Hornburger P."/>
            <person name="Mueller R.-W."/>
            <person name="Bruemmer F."/>
            <person name="Labrenz M."/>
            <person name="Spormann A.M."/>
            <person name="Op Den Camp H."/>
            <person name="Overmann J."/>
            <person name="Amann R."/>
            <person name="Jetten M.S.M."/>
            <person name="Mascher T."/>
            <person name="Medema M.H."/>
            <person name="Devos D.P."/>
            <person name="Kaster A.-K."/>
            <person name="Ovreas L."/>
            <person name="Rohde M."/>
            <person name="Galperin M.Y."/>
            <person name="Jogler C."/>
        </authorList>
    </citation>
    <scope>NUCLEOTIDE SEQUENCE [LARGE SCALE GENOMIC DNA]</scope>
    <source>
        <strain evidence="3 4">LF1</strain>
    </source>
</reference>
<accession>A0A5B1CIX2</accession>
<evidence type="ECO:0000313" key="3">
    <source>
        <dbReference type="EMBL" id="KAA1259560.1"/>
    </source>
</evidence>
<feature type="domain" description="DUF4332" evidence="2">
    <location>
        <begin position="81"/>
        <end position="201"/>
    </location>
</feature>
<keyword evidence="4" id="KW-1185">Reference proteome</keyword>
<organism evidence="3 4">
    <name type="scientific">Rubripirellula obstinata</name>
    <dbReference type="NCBI Taxonomy" id="406547"/>
    <lineage>
        <taxon>Bacteria</taxon>
        <taxon>Pseudomonadati</taxon>
        <taxon>Planctomycetota</taxon>
        <taxon>Planctomycetia</taxon>
        <taxon>Pirellulales</taxon>
        <taxon>Pirellulaceae</taxon>
        <taxon>Rubripirellula</taxon>
    </lineage>
</organism>
<dbReference type="AlphaFoldDB" id="A0A5B1CIX2"/>
<dbReference type="OrthoDB" id="263385at2"/>
<dbReference type="RefSeq" id="WP_068265765.1">
    <property type="nucleotide sequence ID" value="NZ_LWSK01000097.1"/>
</dbReference>
<dbReference type="InterPro" id="IPR025567">
    <property type="entry name" value="DUF4332"/>
</dbReference>
<gene>
    <name evidence="3" type="ORF">LF1_20940</name>
</gene>
<protein>
    <recommendedName>
        <fullName evidence="2">DUF4332 domain-containing protein</fullName>
    </recommendedName>
</protein>
<evidence type="ECO:0000259" key="2">
    <source>
        <dbReference type="Pfam" id="PF14229"/>
    </source>
</evidence>
<comment type="caution">
    <text evidence="3">The sequence shown here is derived from an EMBL/GenBank/DDBJ whole genome shotgun (WGS) entry which is preliminary data.</text>
</comment>
<dbReference type="EMBL" id="VRLW01000001">
    <property type="protein sequence ID" value="KAA1259560.1"/>
    <property type="molecule type" value="Genomic_DNA"/>
</dbReference>
<dbReference type="Proteomes" id="UP000322699">
    <property type="component" value="Unassembled WGS sequence"/>
</dbReference>
<name>A0A5B1CIX2_9BACT</name>
<evidence type="ECO:0000256" key="1">
    <source>
        <dbReference type="SAM" id="MobiDB-lite"/>
    </source>
</evidence>
<dbReference type="Pfam" id="PF14229">
    <property type="entry name" value="DUF4332"/>
    <property type="match status" value="1"/>
</dbReference>
<sequence length="213" mass="23460">MLRSFLRLFSAPTAPKPIEMAGGSITLYAKVPLAENKPKSIQKSPAHQTAHQHAHQHAHQPAGNHRQRVLSMKIAHIGICSPQRAKRLAALNLISAGDLAVADPSTLAKHFGAPRKAASMLRHYRRAIRLAASVPGMMPRDAMLLVSVHRRSIRGLASETPGSLYRDLQRFAESSQGRSLLRGRRLPSTRRIKQWITQCEAARSNRPAYAQAA</sequence>
<proteinExistence type="predicted"/>
<feature type="region of interest" description="Disordered" evidence="1">
    <location>
        <begin position="38"/>
        <end position="66"/>
    </location>
</feature>